<protein>
    <recommendedName>
        <fullName evidence="1">MAE-28990/MAE-18760-like HEPN domain-containing protein</fullName>
    </recommendedName>
</protein>
<keyword evidence="3" id="KW-1185">Reference proteome</keyword>
<evidence type="ECO:0000313" key="2">
    <source>
        <dbReference type="EMBL" id="BBZ78488.1"/>
    </source>
</evidence>
<sequence>MAIRTLEELEATLTADLKWRVQEMFVFEKMAEKAREHELSALMRAGLALVYAHWEGYVKTAGSGYLEYISRKRLKLGQLRPEVAAVALRNVITTLSQQKSSESHTDLVRTLWDRADETIAVPYETTTIRTNANLKFELFASIMHSLGCDASRHRAHEMLIDERLLGWRNEIAHGRGQLVTLTDWIVMRDVVEVILRDVRTQVSNAAAMNTFMRQQ</sequence>
<gene>
    <name evidence="2" type="ORF">MANY_38250</name>
</gene>
<proteinExistence type="predicted"/>
<accession>A0A6N4WDA2</accession>
<dbReference type="AlphaFoldDB" id="A0A6N4WDA2"/>
<reference evidence="2 3" key="1">
    <citation type="journal article" date="2019" name="Emerg. Microbes Infect.">
        <title>Comprehensive subspecies identification of 175 nontuberculous mycobacteria species based on 7547 genomic profiles.</title>
        <authorList>
            <person name="Matsumoto Y."/>
            <person name="Kinjo T."/>
            <person name="Motooka D."/>
            <person name="Nabeya D."/>
            <person name="Jung N."/>
            <person name="Uechi K."/>
            <person name="Horii T."/>
            <person name="Iida T."/>
            <person name="Fujita J."/>
            <person name="Nakamura S."/>
        </authorList>
    </citation>
    <scope>NUCLEOTIDE SEQUENCE [LARGE SCALE GENOMIC DNA]</scope>
    <source>
        <strain evidence="2 3">JCM 30275</strain>
    </source>
</reference>
<dbReference type="RefSeq" id="WP_163805632.1">
    <property type="nucleotide sequence ID" value="NZ_AP022620.1"/>
</dbReference>
<dbReference type="Pfam" id="PF18737">
    <property type="entry name" value="HEPN_MAE_28990"/>
    <property type="match status" value="1"/>
</dbReference>
<evidence type="ECO:0000313" key="3">
    <source>
        <dbReference type="Proteomes" id="UP000467249"/>
    </source>
</evidence>
<feature type="domain" description="MAE-28990/MAE-18760-like HEPN" evidence="1">
    <location>
        <begin position="10"/>
        <end position="207"/>
    </location>
</feature>
<evidence type="ECO:0000259" key="1">
    <source>
        <dbReference type="Pfam" id="PF18737"/>
    </source>
</evidence>
<dbReference type="Proteomes" id="UP000467249">
    <property type="component" value="Chromosome"/>
</dbReference>
<organism evidence="2 3">
    <name type="scientific">Mycolicibacterium anyangense</name>
    <dbReference type="NCBI Taxonomy" id="1431246"/>
    <lineage>
        <taxon>Bacteria</taxon>
        <taxon>Bacillati</taxon>
        <taxon>Actinomycetota</taxon>
        <taxon>Actinomycetes</taxon>
        <taxon>Mycobacteriales</taxon>
        <taxon>Mycobacteriaceae</taxon>
        <taxon>Mycolicibacterium</taxon>
    </lineage>
</organism>
<name>A0A6N4WDA2_9MYCO</name>
<dbReference type="InterPro" id="IPR040788">
    <property type="entry name" value="HEPN_MAE_28990"/>
</dbReference>
<dbReference type="EMBL" id="AP022620">
    <property type="protein sequence ID" value="BBZ78488.1"/>
    <property type="molecule type" value="Genomic_DNA"/>
</dbReference>
<dbReference type="KEGG" id="many:MANY_38250"/>